<keyword evidence="1" id="KW-1133">Transmembrane helix</keyword>
<evidence type="ECO:0000313" key="3">
    <source>
        <dbReference type="Proteomes" id="UP001595713"/>
    </source>
</evidence>
<keyword evidence="1" id="KW-0812">Transmembrane</keyword>
<gene>
    <name evidence="2" type="ORF">ACFONA_18105</name>
</gene>
<reference evidence="3" key="1">
    <citation type="journal article" date="2019" name="Int. J. Syst. Evol. Microbiol.">
        <title>The Global Catalogue of Microorganisms (GCM) 10K type strain sequencing project: providing services to taxonomists for standard genome sequencing and annotation.</title>
        <authorList>
            <consortium name="The Broad Institute Genomics Platform"/>
            <consortium name="The Broad Institute Genome Sequencing Center for Infectious Disease"/>
            <person name="Wu L."/>
            <person name="Ma J."/>
        </authorList>
    </citation>
    <scope>NUCLEOTIDE SEQUENCE [LARGE SCALE GENOMIC DNA]</scope>
    <source>
        <strain evidence="3">KCTC 42739</strain>
    </source>
</reference>
<evidence type="ECO:0000256" key="1">
    <source>
        <dbReference type="SAM" id="Phobius"/>
    </source>
</evidence>
<feature type="transmembrane region" description="Helical" evidence="1">
    <location>
        <begin position="117"/>
        <end position="139"/>
    </location>
</feature>
<proteinExistence type="predicted"/>
<feature type="transmembrane region" description="Helical" evidence="1">
    <location>
        <begin position="214"/>
        <end position="242"/>
    </location>
</feature>
<keyword evidence="1" id="KW-0472">Membrane</keyword>
<feature type="transmembrane region" description="Helical" evidence="1">
    <location>
        <begin position="22"/>
        <end position="45"/>
    </location>
</feature>
<name>A0ABV7SZX0_9SPHN</name>
<keyword evidence="3" id="KW-1185">Reference proteome</keyword>
<dbReference type="RefSeq" id="WP_261294489.1">
    <property type="nucleotide sequence ID" value="NZ_JANQBK010000008.1"/>
</dbReference>
<evidence type="ECO:0000313" key="2">
    <source>
        <dbReference type="EMBL" id="MFC3582088.1"/>
    </source>
</evidence>
<comment type="caution">
    <text evidence="2">The sequence shown here is derived from an EMBL/GenBank/DDBJ whole genome shotgun (WGS) entry which is preliminary data.</text>
</comment>
<dbReference type="Proteomes" id="UP001595713">
    <property type="component" value="Unassembled WGS sequence"/>
</dbReference>
<feature type="transmembrane region" description="Helical" evidence="1">
    <location>
        <begin position="145"/>
        <end position="167"/>
    </location>
</feature>
<protein>
    <recommendedName>
        <fullName evidence="4">Glycerophosphoryl diester phosphodiesterase membrane domain-containing protein</fullName>
    </recommendedName>
</protein>
<accession>A0ABV7SZX0</accession>
<sequence>MKFDVRGVLTDAWAMWRADRDLLLRVTGFFFFLPQYAMLLLMPAMPPLVVTPEMSEADQRALAARITEWVMAYGGWYVAGLLLVQAGSLIVLMLYLQRDRPDLGSAIARGARLYPRYLLAMIVVGLPLGLGVMTLVLLLPGLYLLGRLIAVGPALAAAQPLGVAQSLARSWAMTRGHGFVLAGLVSLSIVGGALAAAPFAMIAGALEANAPNVVAIALADAGAAAAAAAALLATVLLQIAAYRRLAASKGI</sequence>
<dbReference type="EMBL" id="JBHRXP010000009">
    <property type="protein sequence ID" value="MFC3582088.1"/>
    <property type="molecule type" value="Genomic_DNA"/>
</dbReference>
<evidence type="ECO:0008006" key="4">
    <source>
        <dbReference type="Google" id="ProtNLM"/>
    </source>
</evidence>
<organism evidence="2 3">
    <name type="scientific">Sphingomonas hylomeconis</name>
    <dbReference type="NCBI Taxonomy" id="1395958"/>
    <lineage>
        <taxon>Bacteria</taxon>
        <taxon>Pseudomonadati</taxon>
        <taxon>Pseudomonadota</taxon>
        <taxon>Alphaproteobacteria</taxon>
        <taxon>Sphingomonadales</taxon>
        <taxon>Sphingomonadaceae</taxon>
        <taxon>Sphingomonas</taxon>
    </lineage>
</organism>
<feature type="transmembrane region" description="Helical" evidence="1">
    <location>
        <begin position="76"/>
        <end position="96"/>
    </location>
</feature>
<feature type="transmembrane region" description="Helical" evidence="1">
    <location>
        <begin position="179"/>
        <end position="202"/>
    </location>
</feature>